<evidence type="ECO:0000256" key="1">
    <source>
        <dbReference type="SAM" id="MobiDB-lite"/>
    </source>
</evidence>
<comment type="caution">
    <text evidence="3">The sequence shown here is derived from an EMBL/GenBank/DDBJ whole genome shotgun (WGS) entry which is preliminary data.</text>
</comment>
<sequence>MSQNSPLPTIPDKFPVTSLYCDNTCSHETDGQSRMHTESHDFNDNDVLSSPHIHSSSELLTADIDPSNEVAHSSLFAPSYAFSLQFSEPKTYKQTSKDPKWVEAMNNEINALTVNGIWDFMLLPPGKTTIACKWIYKIKFKDDGSIERYKARLVAKGFTQRYGIDYIKTFSPVVKMRTVRCILSISMANK</sequence>
<keyword evidence="3" id="KW-0675">Receptor</keyword>
<keyword evidence="4" id="KW-1185">Reference proteome</keyword>
<keyword evidence="3" id="KW-0472">Membrane</keyword>
<dbReference type="Pfam" id="PF07727">
    <property type="entry name" value="RVT_2"/>
    <property type="match status" value="1"/>
</dbReference>
<accession>A0AAV3NX13</accession>
<feature type="domain" description="Reverse transcriptase Ty1/copia-type" evidence="2">
    <location>
        <begin position="116"/>
        <end position="188"/>
    </location>
</feature>
<evidence type="ECO:0000313" key="4">
    <source>
        <dbReference type="Proteomes" id="UP001454036"/>
    </source>
</evidence>
<name>A0AAV3NX13_LITER</name>
<evidence type="ECO:0000313" key="3">
    <source>
        <dbReference type="EMBL" id="GAA0142971.1"/>
    </source>
</evidence>
<feature type="region of interest" description="Disordered" evidence="1">
    <location>
        <begin position="28"/>
        <end position="47"/>
    </location>
</feature>
<gene>
    <name evidence="3" type="ORF">LIER_03754</name>
</gene>
<evidence type="ECO:0000259" key="2">
    <source>
        <dbReference type="Pfam" id="PF07727"/>
    </source>
</evidence>
<keyword evidence="3" id="KW-0812">Transmembrane</keyword>
<dbReference type="InterPro" id="IPR013103">
    <property type="entry name" value="RVT_2"/>
</dbReference>
<proteinExistence type="predicted"/>
<protein>
    <submittedName>
        <fullName evidence="3">Transmembrane signal receptor</fullName>
    </submittedName>
</protein>
<feature type="compositionally biased region" description="Basic and acidic residues" evidence="1">
    <location>
        <begin position="28"/>
        <end position="43"/>
    </location>
</feature>
<dbReference type="Proteomes" id="UP001454036">
    <property type="component" value="Unassembled WGS sequence"/>
</dbReference>
<dbReference type="EMBL" id="BAABME010000461">
    <property type="protein sequence ID" value="GAA0142971.1"/>
    <property type="molecule type" value="Genomic_DNA"/>
</dbReference>
<organism evidence="3 4">
    <name type="scientific">Lithospermum erythrorhizon</name>
    <name type="common">Purple gromwell</name>
    <name type="synonym">Lithospermum officinale var. erythrorhizon</name>
    <dbReference type="NCBI Taxonomy" id="34254"/>
    <lineage>
        <taxon>Eukaryota</taxon>
        <taxon>Viridiplantae</taxon>
        <taxon>Streptophyta</taxon>
        <taxon>Embryophyta</taxon>
        <taxon>Tracheophyta</taxon>
        <taxon>Spermatophyta</taxon>
        <taxon>Magnoliopsida</taxon>
        <taxon>eudicotyledons</taxon>
        <taxon>Gunneridae</taxon>
        <taxon>Pentapetalae</taxon>
        <taxon>asterids</taxon>
        <taxon>lamiids</taxon>
        <taxon>Boraginales</taxon>
        <taxon>Boraginaceae</taxon>
        <taxon>Boraginoideae</taxon>
        <taxon>Lithospermeae</taxon>
        <taxon>Lithospermum</taxon>
    </lineage>
</organism>
<reference evidence="3 4" key="1">
    <citation type="submission" date="2024-01" db="EMBL/GenBank/DDBJ databases">
        <title>The complete chloroplast genome sequence of Lithospermum erythrorhizon: insights into the phylogenetic relationship among Boraginaceae species and the maternal lineages of purple gromwells.</title>
        <authorList>
            <person name="Okada T."/>
            <person name="Watanabe K."/>
        </authorList>
    </citation>
    <scope>NUCLEOTIDE SEQUENCE [LARGE SCALE GENOMIC DNA]</scope>
</reference>
<dbReference type="AlphaFoldDB" id="A0AAV3NX13"/>